<dbReference type="RefSeq" id="WP_339966436.1">
    <property type="nucleotide sequence ID" value="NZ_JBBHJY010000003.1"/>
</dbReference>
<keyword evidence="3" id="KW-1185">Reference proteome</keyword>
<keyword evidence="1" id="KW-0732">Signal</keyword>
<name>A0ABU8S7V3_9SPHN</name>
<sequence length="94" mass="9895">MNKFLPLALAATLASFSALPVAVHAEEATQTITAGKALYSIKGNRIAAIYRVTQAGAVQVILEGKLITVPTDTLSQDNGKVVTTLTKAELLKSR</sequence>
<protein>
    <submittedName>
        <fullName evidence="2">Uncharacterized protein</fullName>
    </submittedName>
</protein>
<dbReference type="Proteomes" id="UP001379235">
    <property type="component" value="Unassembled WGS sequence"/>
</dbReference>
<accession>A0ABU8S7V3</accession>
<dbReference type="EMBL" id="JBBHJY010000003">
    <property type="protein sequence ID" value="MEJ6010038.1"/>
    <property type="molecule type" value="Genomic_DNA"/>
</dbReference>
<gene>
    <name evidence="2" type="ORF">WG900_08895</name>
</gene>
<evidence type="ECO:0000256" key="1">
    <source>
        <dbReference type="SAM" id="SignalP"/>
    </source>
</evidence>
<evidence type="ECO:0000313" key="2">
    <source>
        <dbReference type="EMBL" id="MEJ6010038.1"/>
    </source>
</evidence>
<feature type="chain" id="PRO_5047535611" evidence="1">
    <location>
        <begin position="26"/>
        <end position="94"/>
    </location>
</feature>
<proteinExistence type="predicted"/>
<feature type="signal peptide" evidence="1">
    <location>
        <begin position="1"/>
        <end position="25"/>
    </location>
</feature>
<evidence type="ECO:0000313" key="3">
    <source>
        <dbReference type="Proteomes" id="UP001379235"/>
    </source>
</evidence>
<comment type="caution">
    <text evidence="2">The sequence shown here is derived from an EMBL/GenBank/DDBJ whole genome shotgun (WGS) entry which is preliminary data.</text>
</comment>
<organism evidence="2 3">
    <name type="scientific">Novosphingobium aquae</name>
    <dbReference type="NCBI Taxonomy" id="3133435"/>
    <lineage>
        <taxon>Bacteria</taxon>
        <taxon>Pseudomonadati</taxon>
        <taxon>Pseudomonadota</taxon>
        <taxon>Alphaproteobacteria</taxon>
        <taxon>Sphingomonadales</taxon>
        <taxon>Sphingomonadaceae</taxon>
        <taxon>Novosphingobium</taxon>
    </lineage>
</organism>
<reference evidence="2 3" key="1">
    <citation type="submission" date="2024-03" db="EMBL/GenBank/DDBJ databases">
        <authorList>
            <person name="Jo J.-H."/>
        </authorList>
    </citation>
    <scope>NUCLEOTIDE SEQUENCE [LARGE SCALE GENOMIC DNA]</scope>
    <source>
        <strain evidence="2 3">AS3R-12</strain>
    </source>
</reference>